<comment type="similarity">
    <text evidence="2">Belongs to the GSP M family.</text>
</comment>
<dbReference type="Pfam" id="PF04612">
    <property type="entry name" value="T2SSM"/>
    <property type="match status" value="1"/>
</dbReference>
<dbReference type="GO" id="GO:0015627">
    <property type="term" value="C:type II protein secretion system complex"/>
    <property type="evidence" value="ECO:0007669"/>
    <property type="project" value="InterPro"/>
</dbReference>
<comment type="caution">
    <text evidence="11">The sequence shown here is derived from an EMBL/GenBank/DDBJ whole genome shotgun (WGS) entry which is preliminary data.</text>
</comment>
<protein>
    <submittedName>
        <fullName evidence="11">Type II secretion system protein M</fullName>
    </submittedName>
</protein>
<evidence type="ECO:0000256" key="6">
    <source>
        <dbReference type="ARBA" id="ARBA00022692"/>
    </source>
</evidence>
<evidence type="ECO:0000313" key="12">
    <source>
        <dbReference type="Proteomes" id="UP000634011"/>
    </source>
</evidence>
<gene>
    <name evidence="11" type="ORF">H8K32_06210</name>
</gene>
<dbReference type="InterPro" id="IPR023229">
    <property type="entry name" value="T2SS_M_periplasmic_sf"/>
</dbReference>
<feature type="transmembrane region" description="Helical" evidence="10">
    <location>
        <begin position="23"/>
        <end position="41"/>
    </location>
</feature>
<evidence type="ECO:0000256" key="10">
    <source>
        <dbReference type="SAM" id="Phobius"/>
    </source>
</evidence>
<keyword evidence="6 10" id="KW-0812">Transmembrane</keyword>
<dbReference type="SUPFAM" id="SSF103054">
    <property type="entry name" value="General secretion pathway protein M, EpsM"/>
    <property type="match status" value="1"/>
</dbReference>
<evidence type="ECO:0000256" key="2">
    <source>
        <dbReference type="ARBA" id="ARBA00010637"/>
    </source>
</evidence>
<comment type="subcellular location">
    <subcellularLocation>
        <location evidence="1">Cell inner membrane</location>
        <topology evidence="1">Single-pass membrane protein</topology>
    </subcellularLocation>
</comment>
<dbReference type="GO" id="GO:0005886">
    <property type="term" value="C:plasma membrane"/>
    <property type="evidence" value="ECO:0007669"/>
    <property type="project" value="UniProtKB-SubCell"/>
</dbReference>
<keyword evidence="5" id="KW-0997">Cell inner membrane</keyword>
<keyword evidence="9 10" id="KW-0472">Membrane</keyword>
<evidence type="ECO:0000313" key="11">
    <source>
        <dbReference type="EMBL" id="MBC3861690.1"/>
    </source>
</evidence>
<evidence type="ECO:0000256" key="3">
    <source>
        <dbReference type="ARBA" id="ARBA00022448"/>
    </source>
</evidence>
<evidence type="ECO:0000256" key="9">
    <source>
        <dbReference type="ARBA" id="ARBA00023136"/>
    </source>
</evidence>
<evidence type="ECO:0000256" key="4">
    <source>
        <dbReference type="ARBA" id="ARBA00022475"/>
    </source>
</evidence>
<keyword evidence="7" id="KW-0653">Protein transport</keyword>
<organism evidence="11 12">
    <name type="scientific">Undibacterium jejuense</name>
    <dbReference type="NCBI Taxonomy" id="1344949"/>
    <lineage>
        <taxon>Bacteria</taxon>
        <taxon>Pseudomonadati</taxon>
        <taxon>Pseudomonadota</taxon>
        <taxon>Betaproteobacteria</taxon>
        <taxon>Burkholderiales</taxon>
        <taxon>Oxalobacteraceae</taxon>
        <taxon>Undibacterium</taxon>
    </lineage>
</organism>
<keyword evidence="4" id="KW-1003">Cell membrane</keyword>
<name>A0A923KKB1_9BURK</name>
<dbReference type="RefSeq" id="WP_186911612.1">
    <property type="nucleotide sequence ID" value="NZ_JACOFV010000004.1"/>
</dbReference>
<dbReference type="AlphaFoldDB" id="A0A923KKB1"/>
<dbReference type="Gene3D" id="3.30.1360.100">
    <property type="entry name" value="General secretion pathway protein M, EpsM"/>
    <property type="match status" value="1"/>
</dbReference>
<evidence type="ECO:0000256" key="1">
    <source>
        <dbReference type="ARBA" id="ARBA00004377"/>
    </source>
</evidence>
<dbReference type="InterPro" id="IPR007690">
    <property type="entry name" value="T2SS_GspM"/>
</dbReference>
<proteinExistence type="inferred from homology"/>
<evidence type="ECO:0000256" key="5">
    <source>
        <dbReference type="ARBA" id="ARBA00022519"/>
    </source>
</evidence>
<reference evidence="11" key="1">
    <citation type="submission" date="2020-08" db="EMBL/GenBank/DDBJ databases">
        <title>Novel species isolated from subtropical streams in China.</title>
        <authorList>
            <person name="Lu H."/>
        </authorList>
    </citation>
    <scope>NUCLEOTIDE SEQUENCE</scope>
    <source>
        <strain evidence="11">KACC 12607</strain>
    </source>
</reference>
<evidence type="ECO:0000256" key="8">
    <source>
        <dbReference type="ARBA" id="ARBA00022989"/>
    </source>
</evidence>
<accession>A0A923KKB1</accession>
<dbReference type="Proteomes" id="UP000634011">
    <property type="component" value="Unassembled WGS sequence"/>
</dbReference>
<dbReference type="GO" id="GO:0015628">
    <property type="term" value="P:protein secretion by the type II secretion system"/>
    <property type="evidence" value="ECO:0007669"/>
    <property type="project" value="InterPro"/>
</dbReference>
<keyword evidence="8 10" id="KW-1133">Transmembrane helix</keyword>
<sequence length="166" mass="18513">MKHQLVQQFELFWSERDQRERKMLSSAAVVIVLTLVYLIFLDPAISGRQKLQTQIPVLRQQVAEISALSGQQIKLAASLSQIVEPVTKDIVEASLSARGIKTQSLSVTDDIVRIQIQTVAYSNMMDWLLESQRASRLTVEEAKVVALPENGQVSATLILKQQRGGL</sequence>
<keyword evidence="12" id="KW-1185">Reference proteome</keyword>
<dbReference type="EMBL" id="JACOFV010000004">
    <property type="protein sequence ID" value="MBC3861690.1"/>
    <property type="molecule type" value="Genomic_DNA"/>
</dbReference>
<keyword evidence="3" id="KW-0813">Transport</keyword>
<evidence type="ECO:0000256" key="7">
    <source>
        <dbReference type="ARBA" id="ARBA00022927"/>
    </source>
</evidence>